<dbReference type="EMBL" id="CP040765">
    <property type="protein sequence ID" value="QDA36820.1"/>
    <property type="molecule type" value="Genomic_DNA"/>
</dbReference>
<dbReference type="Proteomes" id="UP000296374">
    <property type="component" value="Plasmid unnamed1"/>
</dbReference>
<sequence length="97" mass="11371">MHRYEWDENKRRLTLEKHKIDFIDAAEVFASVYLKIAGRSESELRFIAVGEINGIHIAVVFTEREDVIRIITARRARLNEREAYIEHVAGRSEETSQ</sequence>
<organism evidence="1 2">
    <name type="scientific">Paracoccus liaowanqingii</name>
    <dbReference type="NCBI Taxonomy" id="2560053"/>
    <lineage>
        <taxon>Bacteria</taxon>
        <taxon>Pseudomonadati</taxon>
        <taxon>Pseudomonadota</taxon>
        <taxon>Alphaproteobacteria</taxon>
        <taxon>Rhodobacterales</taxon>
        <taxon>Paracoccaceae</taxon>
        <taxon>Paracoccus</taxon>
    </lineage>
</organism>
<dbReference type="Gene3D" id="3.10.450.530">
    <property type="entry name" value="Ribonuclease toxin, BrnT, of type II toxin-antitoxin system"/>
    <property type="match status" value="1"/>
</dbReference>
<protein>
    <submittedName>
        <fullName evidence="1">BrnT family toxin</fullName>
    </submittedName>
</protein>
<dbReference type="Pfam" id="PF04365">
    <property type="entry name" value="BrnT_toxin"/>
    <property type="match status" value="1"/>
</dbReference>
<proteinExistence type="predicted"/>
<gene>
    <name evidence="1" type="ORF">E4191_22345</name>
</gene>
<name>A0A4Y5STJ6_9RHOB</name>
<evidence type="ECO:0000313" key="2">
    <source>
        <dbReference type="Proteomes" id="UP000296374"/>
    </source>
</evidence>
<dbReference type="AlphaFoldDB" id="A0A4Y5STJ6"/>
<geneLocation type="plasmid" evidence="1 2">
    <name>unnamed1</name>
</geneLocation>
<evidence type="ECO:0000313" key="1">
    <source>
        <dbReference type="EMBL" id="QDA36820.1"/>
    </source>
</evidence>
<dbReference type="RefSeq" id="WP_139616512.1">
    <property type="nucleotide sequence ID" value="NZ_CP040765.1"/>
</dbReference>
<keyword evidence="1" id="KW-0614">Plasmid</keyword>
<dbReference type="KEGG" id="plia:E4191_22345"/>
<dbReference type="InterPro" id="IPR007460">
    <property type="entry name" value="BrnT_toxin"/>
</dbReference>
<reference evidence="2" key="1">
    <citation type="submission" date="2019-05" db="EMBL/GenBank/DDBJ databases">
        <title>Tamlana fucoidanivorans sp. nov., isolated from the surface of algae collected from Fujian province in China.</title>
        <authorList>
            <person name="Li J."/>
        </authorList>
    </citation>
    <scope>NUCLEOTIDE SEQUENCE [LARGE SCALE GENOMIC DNA]</scope>
    <source>
        <strain evidence="2">2251</strain>
        <plasmid evidence="2">unnamed1</plasmid>
    </source>
</reference>
<accession>A0A4Y5STJ6</accession>
<dbReference type="InterPro" id="IPR038573">
    <property type="entry name" value="BrnT_sf"/>
</dbReference>